<reference evidence="2 3" key="1">
    <citation type="submission" date="2014-04" db="EMBL/GenBank/DDBJ databases">
        <authorList>
            <consortium name="DOE Joint Genome Institute"/>
            <person name="Kuo A."/>
            <person name="Kohler A."/>
            <person name="Nagy L.G."/>
            <person name="Floudas D."/>
            <person name="Copeland A."/>
            <person name="Barry K.W."/>
            <person name="Cichocki N."/>
            <person name="Veneault-Fourrey C."/>
            <person name="LaButti K."/>
            <person name="Lindquist E.A."/>
            <person name="Lipzen A."/>
            <person name="Lundell T."/>
            <person name="Morin E."/>
            <person name="Murat C."/>
            <person name="Sun H."/>
            <person name="Tunlid A."/>
            <person name="Henrissat B."/>
            <person name="Grigoriev I.V."/>
            <person name="Hibbett D.S."/>
            <person name="Martin F."/>
            <person name="Nordberg H.P."/>
            <person name="Cantor M.N."/>
            <person name="Hua S.X."/>
        </authorList>
    </citation>
    <scope>NUCLEOTIDE SEQUENCE [LARGE SCALE GENOMIC DNA]</scope>
    <source>
        <strain evidence="2 3">Foug A</strain>
    </source>
</reference>
<evidence type="ECO:0000313" key="3">
    <source>
        <dbReference type="Proteomes" id="UP000053989"/>
    </source>
</evidence>
<name>A0A0C3EDJ9_9AGAM</name>
<dbReference type="EMBL" id="KN822004">
    <property type="protein sequence ID" value="KIM70740.1"/>
    <property type="molecule type" value="Genomic_DNA"/>
</dbReference>
<evidence type="ECO:0000313" key="2">
    <source>
        <dbReference type="EMBL" id="KIM70740.1"/>
    </source>
</evidence>
<feature type="region of interest" description="Disordered" evidence="1">
    <location>
        <begin position="85"/>
        <end position="133"/>
    </location>
</feature>
<accession>A0A0C3EDJ9</accession>
<reference evidence="3" key="2">
    <citation type="submission" date="2015-01" db="EMBL/GenBank/DDBJ databases">
        <title>Evolutionary Origins and Diversification of the Mycorrhizal Mutualists.</title>
        <authorList>
            <consortium name="DOE Joint Genome Institute"/>
            <consortium name="Mycorrhizal Genomics Consortium"/>
            <person name="Kohler A."/>
            <person name="Kuo A."/>
            <person name="Nagy L.G."/>
            <person name="Floudas D."/>
            <person name="Copeland A."/>
            <person name="Barry K.W."/>
            <person name="Cichocki N."/>
            <person name="Veneault-Fourrey C."/>
            <person name="LaButti K."/>
            <person name="Lindquist E.A."/>
            <person name="Lipzen A."/>
            <person name="Lundell T."/>
            <person name="Morin E."/>
            <person name="Murat C."/>
            <person name="Riley R."/>
            <person name="Ohm R."/>
            <person name="Sun H."/>
            <person name="Tunlid A."/>
            <person name="Henrissat B."/>
            <person name="Grigoriev I.V."/>
            <person name="Hibbett D.S."/>
            <person name="Martin F."/>
        </authorList>
    </citation>
    <scope>NUCLEOTIDE SEQUENCE [LARGE SCALE GENOMIC DNA]</scope>
    <source>
        <strain evidence="3">Foug A</strain>
    </source>
</reference>
<sequence length="133" mass="15020">MTFNIEFNALVPNTCHCVVLCERKLLNLAVYKLGRGIPQRMCLMAHLSSSAHKDLVHMFVSLGRNREAYNVPAIRCLNIEDTHHGDYRQRHAQEEGLAPEGEVRKPDSGHTHPPLEPMTETLLLPSTKIRNTA</sequence>
<organism evidence="2 3">
    <name type="scientific">Scleroderma citrinum Foug A</name>
    <dbReference type="NCBI Taxonomy" id="1036808"/>
    <lineage>
        <taxon>Eukaryota</taxon>
        <taxon>Fungi</taxon>
        <taxon>Dikarya</taxon>
        <taxon>Basidiomycota</taxon>
        <taxon>Agaricomycotina</taxon>
        <taxon>Agaricomycetes</taxon>
        <taxon>Agaricomycetidae</taxon>
        <taxon>Boletales</taxon>
        <taxon>Sclerodermatineae</taxon>
        <taxon>Sclerodermataceae</taxon>
        <taxon>Scleroderma</taxon>
    </lineage>
</organism>
<gene>
    <name evidence="2" type="ORF">SCLCIDRAFT_168238</name>
</gene>
<feature type="compositionally biased region" description="Basic and acidic residues" evidence="1">
    <location>
        <begin position="101"/>
        <end position="110"/>
    </location>
</feature>
<dbReference type="InParanoid" id="A0A0C3EDJ9"/>
<evidence type="ECO:0000256" key="1">
    <source>
        <dbReference type="SAM" id="MobiDB-lite"/>
    </source>
</evidence>
<dbReference type="HOGENOM" id="CLU_1907909_0_0_1"/>
<proteinExistence type="predicted"/>
<dbReference type="AlphaFoldDB" id="A0A0C3EDJ9"/>
<protein>
    <submittedName>
        <fullName evidence="2">Uncharacterized protein</fullName>
    </submittedName>
</protein>
<feature type="compositionally biased region" description="Low complexity" evidence="1">
    <location>
        <begin position="117"/>
        <end position="127"/>
    </location>
</feature>
<keyword evidence="3" id="KW-1185">Reference proteome</keyword>
<feature type="compositionally biased region" description="Basic and acidic residues" evidence="1">
    <location>
        <begin position="85"/>
        <end position="94"/>
    </location>
</feature>
<dbReference type="Proteomes" id="UP000053989">
    <property type="component" value="Unassembled WGS sequence"/>
</dbReference>